<gene>
    <name evidence="2" type="ORF">INF28_05400</name>
</gene>
<dbReference type="NCBIfam" id="NF033679">
    <property type="entry name" value="DNRLRE_dom"/>
    <property type="match status" value="1"/>
</dbReference>
<evidence type="ECO:0000313" key="2">
    <source>
        <dbReference type="EMBL" id="MBE5039899.1"/>
    </source>
</evidence>
<keyword evidence="1" id="KW-0812">Transmembrane</keyword>
<reference evidence="2" key="1">
    <citation type="submission" date="2020-10" db="EMBL/GenBank/DDBJ databases">
        <title>ChiBAC.</title>
        <authorList>
            <person name="Zenner C."/>
            <person name="Hitch T.C.A."/>
            <person name="Clavel T."/>
        </authorList>
    </citation>
    <scope>NUCLEOTIDE SEQUENCE</scope>
    <source>
        <strain evidence="2">DSM 107454</strain>
    </source>
</reference>
<keyword evidence="1" id="KW-1133">Transmembrane helix</keyword>
<dbReference type="RefSeq" id="WP_226392448.1">
    <property type="nucleotide sequence ID" value="NZ_JADCKB010000008.1"/>
</dbReference>
<organism evidence="2 3">
    <name type="scientific">Ructibacterium gallinarum</name>
    <dbReference type="NCBI Taxonomy" id="2779355"/>
    <lineage>
        <taxon>Bacteria</taxon>
        <taxon>Bacillati</taxon>
        <taxon>Bacillota</taxon>
        <taxon>Clostridia</taxon>
        <taxon>Eubacteriales</taxon>
        <taxon>Oscillospiraceae</taxon>
        <taxon>Ructibacterium</taxon>
    </lineage>
</organism>
<comment type="caution">
    <text evidence="2">The sequence shown here is derived from an EMBL/GenBank/DDBJ whole genome shotgun (WGS) entry which is preliminary data.</text>
</comment>
<protein>
    <submittedName>
        <fullName evidence="2">DNRLRE domain-containing protein</fullName>
    </submittedName>
</protein>
<dbReference type="Proteomes" id="UP000806542">
    <property type="component" value="Unassembled WGS sequence"/>
</dbReference>
<evidence type="ECO:0000256" key="1">
    <source>
        <dbReference type="SAM" id="Phobius"/>
    </source>
</evidence>
<dbReference type="EMBL" id="JADCKB010000008">
    <property type="protein sequence ID" value="MBE5039899.1"/>
    <property type="molecule type" value="Genomic_DNA"/>
</dbReference>
<dbReference type="AlphaFoldDB" id="A0A9D5M3B0"/>
<name>A0A9D5M3B0_9FIRM</name>
<sequence length="999" mass="108070">MKEHVVSGIKKLAVMLIASVMLLGIVPVGLVSRPATVSAEGEFLRLSPAAETFVSSKPEERTLSGSQIAPGIVITGGSYDAYYKFDLRNLLDKDPEEIHDARLRLGIVNAGGEPETVVRLWLMPEVNWNENMNYTSRPSEVGEIKLCETAVNTQNNEIPLEADLTEYLKKWVEDGREFVALHLDILSPSVTISFAGSGYEDPAYRPGLKVVTGSAQDPDLPVLSKSELTAAETWGSTVPYDCLAAGGGAETYLRFRFQKENIKGAVYLAQLQLQMLSAEEGAEFAVYQVLGENTETAENAPGQKELLLYSTSMPDAGRLRSIDLTDIVNDTLSRGEEELVLRLAGGGSGQTVFAGGEDAPRLAMRVSDDYRVQAAVEASVHMLGENTDPEAVTSALSDGYTAPDGVYAEIRWTAEDAETGENVFDVLEADGTVNRPRWFEPAERIKATGRIVSGSCVRERAFYLTILPEEAPNYTGESFDSCVYPGLAESEVQQRFESENCQARSRWVGTKNFAYRTLDQDGMMVLNLACDSEKQNYLTVKIWMDDGAAETLAMQNLAGSDSDWIVLSGSGQTPETDGGFLYRTYPLPEEMTRGKEFVSLGLRLAPEAEADTQVNIYGAYLTQSPYFDPLAFAQQGEEVAGKEPITDTAFYKFLERLYLVTRQPVLELWEQTQSSEVVAGPEPADEKAVFGPEPAGNTQTGASGLDNAAAVQNSAAAQQTQTAAGTGAETAAGAEAETAAGVQKEYMPKSYTWVDEDTHTVLFRSGGDQIAVSMPRDGKLAQVRRNGAYYDTYSEVDAEDHENGITTVHYGKYEILLNRTGTGAARIPVQGLEGIYQDLVSGEYYSFLGPGALADDSVLPEGTQLKNGKTAVLEPGNAMILEFLAEPLYTSDWRVSAVNGVSVSRIEFAAETPIQSVSVKNVGRISAETEDLQIICAVYERGILAGAARQETAAVAGQGEYTVSFADAGLSIRPGQTMKIFIEPSDGTAGAMTPKLELP</sequence>
<keyword evidence="1" id="KW-0472">Membrane</keyword>
<evidence type="ECO:0000313" key="3">
    <source>
        <dbReference type="Proteomes" id="UP000806542"/>
    </source>
</evidence>
<accession>A0A9D5M3B0</accession>
<proteinExistence type="predicted"/>
<keyword evidence="3" id="KW-1185">Reference proteome</keyword>
<feature type="transmembrane region" description="Helical" evidence="1">
    <location>
        <begin position="12"/>
        <end position="30"/>
    </location>
</feature>